<dbReference type="EMBL" id="JBHSPA010000041">
    <property type="protein sequence ID" value="MFC5828788.1"/>
    <property type="molecule type" value="Genomic_DNA"/>
</dbReference>
<gene>
    <name evidence="2" type="ORF">ACFPZ3_33390</name>
</gene>
<keyword evidence="1" id="KW-0732">Signal</keyword>
<feature type="chain" id="PRO_5045967739" evidence="1">
    <location>
        <begin position="25"/>
        <end position="88"/>
    </location>
</feature>
<protein>
    <submittedName>
        <fullName evidence="2">Uncharacterized protein</fullName>
    </submittedName>
</protein>
<sequence>MRRLLAVSTIAAAVLLGLTSSAAAQPPTDSATNCSAPEAGPLANLWGATFASAPATGAAMTGFCQHLVNFGLADHSQHGIFDDPQSQR</sequence>
<keyword evidence="3" id="KW-1185">Reference proteome</keyword>
<name>A0ABW1CV43_9ACTN</name>
<evidence type="ECO:0000313" key="2">
    <source>
        <dbReference type="EMBL" id="MFC5828788.1"/>
    </source>
</evidence>
<dbReference type="Proteomes" id="UP001596058">
    <property type="component" value="Unassembled WGS sequence"/>
</dbReference>
<organism evidence="2 3">
    <name type="scientific">Nonomuraea insulae</name>
    <dbReference type="NCBI Taxonomy" id="1616787"/>
    <lineage>
        <taxon>Bacteria</taxon>
        <taxon>Bacillati</taxon>
        <taxon>Actinomycetota</taxon>
        <taxon>Actinomycetes</taxon>
        <taxon>Streptosporangiales</taxon>
        <taxon>Streptosporangiaceae</taxon>
        <taxon>Nonomuraea</taxon>
    </lineage>
</organism>
<comment type="caution">
    <text evidence="2">The sequence shown here is derived from an EMBL/GenBank/DDBJ whole genome shotgun (WGS) entry which is preliminary data.</text>
</comment>
<accession>A0ABW1CV43</accession>
<reference evidence="3" key="1">
    <citation type="journal article" date="2019" name="Int. J. Syst. Evol. Microbiol.">
        <title>The Global Catalogue of Microorganisms (GCM) 10K type strain sequencing project: providing services to taxonomists for standard genome sequencing and annotation.</title>
        <authorList>
            <consortium name="The Broad Institute Genomics Platform"/>
            <consortium name="The Broad Institute Genome Sequencing Center for Infectious Disease"/>
            <person name="Wu L."/>
            <person name="Ma J."/>
        </authorList>
    </citation>
    <scope>NUCLEOTIDE SEQUENCE [LARGE SCALE GENOMIC DNA]</scope>
    <source>
        <strain evidence="3">CCUG 53903</strain>
    </source>
</reference>
<dbReference type="RefSeq" id="WP_379518287.1">
    <property type="nucleotide sequence ID" value="NZ_JBHSPA010000041.1"/>
</dbReference>
<evidence type="ECO:0000256" key="1">
    <source>
        <dbReference type="SAM" id="SignalP"/>
    </source>
</evidence>
<evidence type="ECO:0000313" key="3">
    <source>
        <dbReference type="Proteomes" id="UP001596058"/>
    </source>
</evidence>
<proteinExistence type="predicted"/>
<feature type="signal peptide" evidence="1">
    <location>
        <begin position="1"/>
        <end position="24"/>
    </location>
</feature>